<name>B9TQS4_RICCO</name>
<feature type="region of interest" description="Disordered" evidence="1">
    <location>
        <begin position="1"/>
        <end position="54"/>
    </location>
</feature>
<gene>
    <name evidence="2" type="ORF">RCOM_2002560</name>
</gene>
<evidence type="ECO:0000313" key="2">
    <source>
        <dbReference type="EMBL" id="EEF21790.1"/>
    </source>
</evidence>
<accession>B9TQS4</accession>
<keyword evidence="3" id="KW-1185">Reference proteome</keyword>
<evidence type="ECO:0000313" key="3">
    <source>
        <dbReference type="Proteomes" id="UP000008311"/>
    </source>
</evidence>
<dbReference type="AlphaFoldDB" id="B9TQS4"/>
<reference evidence="3" key="1">
    <citation type="journal article" date="2010" name="Nat. Biotechnol.">
        <title>Draft genome sequence of the oilseed species Ricinus communis.</title>
        <authorList>
            <person name="Chan A.P."/>
            <person name="Crabtree J."/>
            <person name="Zhao Q."/>
            <person name="Lorenzi H."/>
            <person name="Orvis J."/>
            <person name="Puiu D."/>
            <person name="Melake-Berhan A."/>
            <person name="Jones K.M."/>
            <person name="Redman J."/>
            <person name="Chen G."/>
            <person name="Cahoon E.B."/>
            <person name="Gedil M."/>
            <person name="Stanke M."/>
            <person name="Haas B.J."/>
            <person name="Wortman J.R."/>
            <person name="Fraser-Liggett C.M."/>
            <person name="Ravel J."/>
            <person name="Rabinowicz P.D."/>
        </authorList>
    </citation>
    <scope>NUCLEOTIDE SEQUENCE [LARGE SCALE GENOMIC DNA]</scope>
    <source>
        <strain evidence="3">cv. Hale</strain>
    </source>
</reference>
<sequence length="54" mass="5925">MRRAREGAGRSRRSRSRRGRGSTSCRAARCDLRPGAGKRSSSHGAWRKAGRAGR</sequence>
<dbReference type="InParanoid" id="B9TQS4"/>
<proteinExistence type="predicted"/>
<dbReference type="Proteomes" id="UP000008311">
    <property type="component" value="Unassembled WGS sequence"/>
</dbReference>
<feature type="compositionally biased region" description="Basic residues" evidence="1">
    <location>
        <begin position="45"/>
        <end position="54"/>
    </location>
</feature>
<feature type="compositionally biased region" description="Basic residues" evidence="1">
    <location>
        <begin position="10"/>
        <end position="20"/>
    </location>
</feature>
<evidence type="ECO:0000256" key="1">
    <source>
        <dbReference type="SAM" id="MobiDB-lite"/>
    </source>
</evidence>
<organism evidence="2 3">
    <name type="scientific">Ricinus communis</name>
    <name type="common">Castor bean</name>
    <dbReference type="NCBI Taxonomy" id="3988"/>
    <lineage>
        <taxon>Eukaryota</taxon>
        <taxon>Viridiplantae</taxon>
        <taxon>Streptophyta</taxon>
        <taxon>Embryophyta</taxon>
        <taxon>Tracheophyta</taxon>
        <taxon>Spermatophyta</taxon>
        <taxon>Magnoliopsida</taxon>
        <taxon>eudicotyledons</taxon>
        <taxon>Gunneridae</taxon>
        <taxon>Pentapetalae</taxon>
        <taxon>rosids</taxon>
        <taxon>fabids</taxon>
        <taxon>Malpighiales</taxon>
        <taxon>Euphorbiaceae</taxon>
        <taxon>Acalyphoideae</taxon>
        <taxon>Acalypheae</taxon>
        <taxon>Ricinus</taxon>
    </lineage>
</organism>
<dbReference type="EMBL" id="EQ999238">
    <property type="protein sequence ID" value="EEF21790.1"/>
    <property type="molecule type" value="Genomic_DNA"/>
</dbReference>
<protein>
    <submittedName>
        <fullName evidence="2">Uncharacterized protein</fullName>
    </submittedName>
</protein>